<dbReference type="SUPFAM" id="SSF143011">
    <property type="entry name" value="RelE-like"/>
    <property type="match status" value="1"/>
</dbReference>
<dbReference type="AlphaFoldDB" id="A0A4U6CTM4"/>
<organism evidence="1 2">
    <name type="scientific">Dyadobacter frigoris</name>
    <dbReference type="NCBI Taxonomy" id="2576211"/>
    <lineage>
        <taxon>Bacteria</taxon>
        <taxon>Pseudomonadati</taxon>
        <taxon>Bacteroidota</taxon>
        <taxon>Cytophagia</taxon>
        <taxon>Cytophagales</taxon>
        <taxon>Spirosomataceae</taxon>
        <taxon>Dyadobacter</taxon>
    </lineage>
</organism>
<dbReference type="OrthoDB" id="573082at2"/>
<reference evidence="1 2" key="1">
    <citation type="submission" date="2019-05" db="EMBL/GenBank/DDBJ databases">
        <title>Dyadobacter AR-3-8 sp. nov., isolated from arctic soil.</title>
        <authorList>
            <person name="Chaudhary D.K."/>
        </authorList>
    </citation>
    <scope>NUCLEOTIDE SEQUENCE [LARGE SCALE GENOMIC DNA]</scope>
    <source>
        <strain evidence="1 2">AR-3-8</strain>
    </source>
</reference>
<name>A0A4U6CTM4_9BACT</name>
<dbReference type="InterPro" id="IPR035093">
    <property type="entry name" value="RelE/ParE_toxin_dom_sf"/>
</dbReference>
<gene>
    <name evidence="1" type="ORF">FDK13_31170</name>
</gene>
<proteinExistence type="predicted"/>
<sequence>MHNFEIKFMEDARQFLLSLDKRHSEKIIYNIRKVQNQQDSGLLKKLKGDIWELRTLYGGIQYRLLAFWDKTDSDNTLVISTHGFIKKQSKVPDKELEKAKQLRLDYFDDNSKNK</sequence>
<dbReference type="EMBL" id="SZVO01000022">
    <property type="protein sequence ID" value="TKT86911.1"/>
    <property type="molecule type" value="Genomic_DNA"/>
</dbReference>
<comment type="caution">
    <text evidence="1">The sequence shown here is derived from an EMBL/GenBank/DDBJ whole genome shotgun (WGS) entry which is preliminary data.</text>
</comment>
<evidence type="ECO:0000313" key="1">
    <source>
        <dbReference type="EMBL" id="TKT86911.1"/>
    </source>
</evidence>
<dbReference type="RefSeq" id="WP_137343942.1">
    <property type="nucleotide sequence ID" value="NZ_BSQH01000023.1"/>
</dbReference>
<accession>A0A4U6CTM4</accession>
<dbReference type="Proteomes" id="UP000304900">
    <property type="component" value="Unassembled WGS sequence"/>
</dbReference>
<dbReference type="InterPro" id="IPR009241">
    <property type="entry name" value="HigB-like"/>
</dbReference>
<dbReference type="Gene3D" id="3.30.2310.20">
    <property type="entry name" value="RelE-like"/>
    <property type="match status" value="1"/>
</dbReference>
<evidence type="ECO:0000313" key="2">
    <source>
        <dbReference type="Proteomes" id="UP000304900"/>
    </source>
</evidence>
<dbReference type="Pfam" id="PF05973">
    <property type="entry name" value="Gp49"/>
    <property type="match status" value="1"/>
</dbReference>
<protein>
    <submittedName>
        <fullName evidence="1">Type II toxin-antitoxin system RelE/ParE family toxin</fullName>
    </submittedName>
</protein>
<keyword evidence="2" id="KW-1185">Reference proteome</keyword>